<keyword evidence="1" id="KW-1133">Transmembrane helix</keyword>
<reference evidence="2" key="1">
    <citation type="submission" date="2021-01" db="EMBL/GenBank/DDBJ databases">
        <authorList>
            <person name="Corre E."/>
            <person name="Pelletier E."/>
            <person name="Niang G."/>
            <person name="Scheremetjew M."/>
            <person name="Finn R."/>
            <person name="Kale V."/>
            <person name="Holt S."/>
            <person name="Cochrane G."/>
            <person name="Meng A."/>
            <person name="Brown T."/>
            <person name="Cohen L."/>
        </authorList>
    </citation>
    <scope>NUCLEOTIDE SEQUENCE</scope>
    <source>
        <strain evidence="2">CCMP2222</strain>
    </source>
</reference>
<keyword evidence="1" id="KW-0812">Transmembrane</keyword>
<evidence type="ECO:0000256" key="1">
    <source>
        <dbReference type="SAM" id="Phobius"/>
    </source>
</evidence>
<dbReference type="EMBL" id="HBGQ01016835">
    <property type="protein sequence ID" value="CAD9383613.1"/>
    <property type="molecule type" value="Transcribed_RNA"/>
</dbReference>
<gene>
    <name evidence="2" type="ORF">AAND1436_LOCUS8359</name>
</gene>
<name>A0A7S2B1C3_9DINO</name>
<organism evidence="2">
    <name type="scientific">Alexandrium andersonii</name>
    <dbReference type="NCBI Taxonomy" id="327968"/>
    <lineage>
        <taxon>Eukaryota</taxon>
        <taxon>Sar</taxon>
        <taxon>Alveolata</taxon>
        <taxon>Dinophyceae</taxon>
        <taxon>Gonyaulacales</taxon>
        <taxon>Pyrocystaceae</taxon>
        <taxon>Alexandrium</taxon>
    </lineage>
</organism>
<feature type="transmembrane region" description="Helical" evidence="1">
    <location>
        <begin position="100"/>
        <end position="118"/>
    </location>
</feature>
<accession>A0A7S2B1C3</accession>
<evidence type="ECO:0000313" key="2">
    <source>
        <dbReference type="EMBL" id="CAD9383613.1"/>
    </source>
</evidence>
<dbReference type="AlphaFoldDB" id="A0A7S2B1C3"/>
<feature type="transmembrane region" description="Helical" evidence="1">
    <location>
        <begin position="55"/>
        <end position="80"/>
    </location>
</feature>
<protein>
    <submittedName>
        <fullName evidence="2">Uncharacterized protein</fullName>
    </submittedName>
</protein>
<sequence>MARDPEPAWPRRFVSGLLAKNAKPHEHQHWLVGISCLLLGVPIPFALANDDRLTGAWLVLVTACSLLADFAYIGSLWNVLDRWVAVSFTVYLTYRAFLRVPRLTTANLFVVAAMLAYSQCSRTREQWRWRHSLWHAVMMVDITFFLDRIYSVDAAAMAGILTA</sequence>
<proteinExistence type="predicted"/>
<keyword evidence="1" id="KW-0472">Membrane</keyword>
<feature type="transmembrane region" description="Helical" evidence="1">
    <location>
        <begin position="30"/>
        <end position="48"/>
    </location>
</feature>